<dbReference type="EMBL" id="JAHMHR010000040">
    <property type="protein sequence ID" value="KAK1672158.1"/>
    <property type="molecule type" value="Genomic_DNA"/>
</dbReference>
<evidence type="ECO:0000256" key="1">
    <source>
        <dbReference type="SAM" id="Phobius"/>
    </source>
</evidence>
<keyword evidence="3" id="KW-1185">Reference proteome</keyword>
<evidence type="ECO:0000313" key="2">
    <source>
        <dbReference type="EMBL" id="KAK1672158.1"/>
    </source>
</evidence>
<reference evidence="2" key="1">
    <citation type="submission" date="2021-06" db="EMBL/GenBank/DDBJ databases">
        <title>Comparative genomics, transcriptomics and evolutionary studies reveal genomic signatures of adaptation to plant cell wall in hemibiotrophic fungi.</title>
        <authorList>
            <consortium name="DOE Joint Genome Institute"/>
            <person name="Baroncelli R."/>
            <person name="Diaz J.F."/>
            <person name="Benocci T."/>
            <person name="Peng M."/>
            <person name="Battaglia E."/>
            <person name="Haridas S."/>
            <person name="Andreopoulos W."/>
            <person name="Labutti K."/>
            <person name="Pangilinan J."/>
            <person name="Floch G.L."/>
            <person name="Makela M.R."/>
            <person name="Henrissat B."/>
            <person name="Grigoriev I.V."/>
            <person name="Crouch J.A."/>
            <person name="De Vries R.P."/>
            <person name="Sukno S.A."/>
            <person name="Thon M.R."/>
        </authorList>
    </citation>
    <scope>NUCLEOTIDE SEQUENCE</scope>
    <source>
        <strain evidence="2">CBS 193.32</strain>
    </source>
</reference>
<feature type="transmembrane region" description="Helical" evidence="1">
    <location>
        <begin position="171"/>
        <end position="192"/>
    </location>
</feature>
<organism evidence="2 3">
    <name type="scientific">Colletotrichum godetiae</name>
    <dbReference type="NCBI Taxonomy" id="1209918"/>
    <lineage>
        <taxon>Eukaryota</taxon>
        <taxon>Fungi</taxon>
        <taxon>Dikarya</taxon>
        <taxon>Ascomycota</taxon>
        <taxon>Pezizomycotina</taxon>
        <taxon>Sordariomycetes</taxon>
        <taxon>Hypocreomycetidae</taxon>
        <taxon>Glomerellales</taxon>
        <taxon>Glomerellaceae</taxon>
        <taxon>Colletotrichum</taxon>
        <taxon>Colletotrichum acutatum species complex</taxon>
    </lineage>
</organism>
<gene>
    <name evidence="2" type="ORF">BDP55DRAFT_272625</name>
</gene>
<comment type="caution">
    <text evidence="2">The sequence shown here is derived from an EMBL/GenBank/DDBJ whole genome shotgun (WGS) entry which is preliminary data.</text>
</comment>
<accession>A0AAJ0ESB3</accession>
<keyword evidence="1" id="KW-1133">Transmembrane helix</keyword>
<name>A0AAJ0ESB3_9PEZI</name>
<keyword evidence="1" id="KW-0812">Transmembrane</keyword>
<protein>
    <submittedName>
        <fullName evidence="2">Uncharacterized protein</fullName>
    </submittedName>
</protein>
<dbReference type="AlphaFoldDB" id="A0AAJ0ESB3"/>
<dbReference type="RefSeq" id="XP_060426161.1">
    <property type="nucleotide sequence ID" value="XM_060566427.1"/>
</dbReference>
<dbReference type="Proteomes" id="UP001224890">
    <property type="component" value="Unassembled WGS sequence"/>
</dbReference>
<evidence type="ECO:0000313" key="3">
    <source>
        <dbReference type="Proteomes" id="UP001224890"/>
    </source>
</evidence>
<dbReference type="GeneID" id="85450953"/>
<sequence length="198" mass="21635">MAVFEATHHHLPTCAELSVTLLNSSFSSGIKNRPPNIDYIVIYPNFRLSRHIGVASCQLSPSADIPVAEPRSSLQAASSIFFLAHTTKKTPFHRRNALAARALAPYSKPRVKQCHLKPKHQMSQPRQPTGRSGVDYEHVLMSSPVRFLLRLGLCCLVGVLIRWCRGTLARWGGGCSLVMIGGIGIGGFWTGFWSGGGN</sequence>
<feature type="transmembrane region" description="Helical" evidence="1">
    <location>
        <begin position="147"/>
        <end position="164"/>
    </location>
</feature>
<keyword evidence="1" id="KW-0472">Membrane</keyword>
<proteinExistence type="predicted"/>